<keyword evidence="1" id="KW-1133">Transmembrane helix</keyword>
<dbReference type="EMBL" id="MIEK01000045">
    <property type="protein sequence ID" value="OEH81433.1"/>
    <property type="molecule type" value="Genomic_DNA"/>
</dbReference>
<evidence type="ECO:0000313" key="2">
    <source>
        <dbReference type="EMBL" id="OEH81433.1"/>
    </source>
</evidence>
<protein>
    <submittedName>
        <fullName evidence="2">Uncharacterized protein</fullName>
    </submittedName>
</protein>
<evidence type="ECO:0000256" key="1">
    <source>
        <dbReference type="SAM" id="Phobius"/>
    </source>
</evidence>
<accession>A0A1E5KU95</accession>
<proteinExistence type="predicted"/>
<organism evidence="2 3">
    <name type="scientific">Enterococcus rivorum</name>
    <dbReference type="NCBI Taxonomy" id="762845"/>
    <lineage>
        <taxon>Bacteria</taxon>
        <taxon>Bacillati</taxon>
        <taxon>Bacillota</taxon>
        <taxon>Bacilli</taxon>
        <taxon>Lactobacillales</taxon>
        <taxon>Enterococcaceae</taxon>
        <taxon>Enterococcus</taxon>
    </lineage>
</organism>
<evidence type="ECO:0000313" key="3">
    <source>
        <dbReference type="Proteomes" id="UP000095256"/>
    </source>
</evidence>
<dbReference type="STRING" id="762845.BCR26_04080"/>
<keyword evidence="1" id="KW-0812">Transmembrane</keyword>
<name>A0A1E5KU95_9ENTE</name>
<dbReference type="Proteomes" id="UP000095256">
    <property type="component" value="Unassembled WGS sequence"/>
</dbReference>
<keyword evidence="3" id="KW-1185">Reference proteome</keyword>
<gene>
    <name evidence="2" type="ORF">BCR26_04080</name>
</gene>
<keyword evidence="1" id="KW-0472">Membrane</keyword>
<dbReference type="AlphaFoldDB" id="A0A1E5KU95"/>
<sequence length="72" mass="8164">MQKNSHILKGNKRAHMKRKSVVLFRLVLLILGIVATYTYVRVSKENEVEAIILDKDGKQIEPVESSLENVGD</sequence>
<feature type="transmembrane region" description="Helical" evidence="1">
    <location>
        <begin position="21"/>
        <end position="40"/>
    </location>
</feature>
<reference evidence="2 3" key="1">
    <citation type="submission" date="2016-09" db="EMBL/GenBank/DDBJ databases">
        <authorList>
            <person name="Capua I."/>
            <person name="De Benedictis P."/>
            <person name="Joannis T."/>
            <person name="Lombin L.H."/>
            <person name="Cattoli G."/>
        </authorList>
    </citation>
    <scope>NUCLEOTIDE SEQUENCE [LARGE SCALE GENOMIC DNA]</scope>
    <source>
        <strain evidence="2 3">LMG 25899</strain>
    </source>
</reference>
<comment type="caution">
    <text evidence="2">The sequence shown here is derived from an EMBL/GenBank/DDBJ whole genome shotgun (WGS) entry which is preliminary data.</text>
</comment>